<evidence type="ECO:0000313" key="3">
    <source>
        <dbReference type="Proteomes" id="UP000276133"/>
    </source>
</evidence>
<proteinExistence type="predicted"/>
<keyword evidence="3" id="KW-1185">Reference proteome</keyword>
<gene>
    <name evidence="2" type="ORF">BpHYR1_010762</name>
</gene>
<evidence type="ECO:0000313" key="2">
    <source>
        <dbReference type="EMBL" id="RNA12337.1"/>
    </source>
</evidence>
<organism evidence="2 3">
    <name type="scientific">Brachionus plicatilis</name>
    <name type="common">Marine rotifer</name>
    <name type="synonym">Brachionus muelleri</name>
    <dbReference type="NCBI Taxonomy" id="10195"/>
    <lineage>
        <taxon>Eukaryota</taxon>
        <taxon>Metazoa</taxon>
        <taxon>Spiralia</taxon>
        <taxon>Gnathifera</taxon>
        <taxon>Rotifera</taxon>
        <taxon>Eurotatoria</taxon>
        <taxon>Monogononta</taxon>
        <taxon>Pseudotrocha</taxon>
        <taxon>Ploima</taxon>
        <taxon>Brachionidae</taxon>
        <taxon>Brachionus</taxon>
    </lineage>
</organism>
<reference evidence="2 3" key="1">
    <citation type="journal article" date="2018" name="Sci. Rep.">
        <title>Genomic signatures of local adaptation to the degree of environmental predictability in rotifers.</title>
        <authorList>
            <person name="Franch-Gras L."/>
            <person name="Hahn C."/>
            <person name="Garcia-Roger E.M."/>
            <person name="Carmona M.J."/>
            <person name="Serra M."/>
            <person name="Gomez A."/>
        </authorList>
    </citation>
    <scope>NUCLEOTIDE SEQUENCE [LARGE SCALE GENOMIC DNA]</scope>
    <source>
        <strain evidence="2">HYR1</strain>
    </source>
</reference>
<protein>
    <submittedName>
        <fullName evidence="2">Uncharacterized protein</fullName>
    </submittedName>
</protein>
<name>A0A3M7QLK6_BRAPC</name>
<evidence type="ECO:0000256" key="1">
    <source>
        <dbReference type="SAM" id="MobiDB-lite"/>
    </source>
</evidence>
<dbReference type="AlphaFoldDB" id="A0A3M7QLK6"/>
<feature type="region of interest" description="Disordered" evidence="1">
    <location>
        <begin position="39"/>
        <end position="70"/>
    </location>
</feature>
<accession>A0A3M7QLK6</accession>
<comment type="caution">
    <text evidence="2">The sequence shown here is derived from an EMBL/GenBank/DDBJ whole genome shotgun (WGS) entry which is preliminary data.</text>
</comment>
<dbReference type="Proteomes" id="UP000276133">
    <property type="component" value="Unassembled WGS sequence"/>
</dbReference>
<sequence length="88" mass="9863">MNIKEKNTKTLSYLYHYFIIKNYLTKNNYYNKLINKISTSTRSSPAPTSSSTLTLTTSSSTLTLTTSSSTLTLTTSSSIFKKLNYPSD</sequence>
<dbReference type="EMBL" id="REGN01005710">
    <property type="protein sequence ID" value="RNA12337.1"/>
    <property type="molecule type" value="Genomic_DNA"/>
</dbReference>